<dbReference type="OrthoDB" id="573601at2"/>
<dbReference type="RefSeq" id="WP_023171662.1">
    <property type="nucleotide sequence ID" value="NC_022600.1"/>
</dbReference>
<keyword evidence="2" id="KW-1185">Reference proteome</keyword>
<dbReference type="EMBL" id="CP003587">
    <property type="protein sequence ID" value="AGY56641.1"/>
    <property type="molecule type" value="Genomic_DNA"/>
</dbReference>
<protein>
    <submittedName>
        <fullName evidence="1">Uncharacterized protein</fullName>
    </submittedName>
</protein>
<dbReference type="HOGENOM" id="CLU_119941_0_0_3"/>
<gene>
    <name evidence="1" type="ORF">GKIL_0394</name>
</gene>
<reference evidence="1 2" key="1">
    <citation type="journal article" date="2013" name="PLoS ONE">
        <title>Cultivation and Complete Genome Sequencing of Gloeobacter kilaueensis sp. nov., from a Lava Cave in Kilauea Caldera, Hawai'i.</title>
        <authorList>
            <person name="Saw J.H."/>
            <person name="Schatz M."/>
            <person name="Brown M.V."/>
            <person name="Kunkel D.D."/>
            <person name="Foster J.S."/>
            <person name="Shick H."/>
            <person name="Christensen S."/>
            <person name="Hou S."/>
            <person name="Wan X."/>
            <person name="Donachie S.P."/>
        </authorList>
    </citation>
    <scope>NUCLEOTIDE SEQUENCE [LARGE SCALE GENOMIC DNA]</scope>
    <source>
        <strain evidence="2">JS</strain>
    </source>
</reference>
<accession>U5QCN7</accession>
<dbReference type="STRING" id="1183438.GKIL_0394"/>
<name>U5QCN7_GLOK1</name>
<dbReference type="KEGG" id="glj:GKIL_0394"/>
<sequence>MTAGNGQRDSGEGSRLDRIETALEVLIRQQAATDRRIDRLTEQTEANSRAIADLTVQVAQANNMAVNAIAGLVDVADDLIERFDALVVRVDENSGYIRGLQTENRRILDILQQRGEQNGQQ</sequence>
<evidence type="ECO:0000313" key="2">
    <source>
        <dbReference type="Proteomes" id="UP000017396"/>
    </source>
</evidence>
<proteinExistence type="predicted"/>
<dbReference type="PATRIC" id="fig|1183438.3.peg.395"/>
<dbReference type="Proteomes" id="UP000017396">
    <property type="component" value="Chromosome"/>
</dbReference>
<evidence type="ECO:0000313" key="1">
    <source>
        <dbReference type="EMBL" id="AGY56641.1"/>
    </source>
</evidence>
<organism evidence="1 2">
    <name type="scientific">Gloeobacter kilaueensis (strain ATCC BAA-2537 / CCAP 1431/1 / ULC 316 / JS1)</name>
    <dbReference type="NCBI Taxonomy" id="1183438"/>
    <lineage>
        <taxon>Bacteria</taxon>
        <taxon>Bacillati</taxon>
        <taxon>Cyanobacteriota</taxon>
        <taxon>Cyanophyceae</taxon>
        <taxon>Gloeobacterales</taxon>
        <taxon>Gloeobacteraceae</taxon>
        <taxon>Gloeobacter</taxon>
    </lineage>
</organism>
<dbReference type="AlphaFoldDB" id="U5QCN7"/>